<evidence type="ECO:0000259" key="4">
    <source>
        <dbReference type="PROSITE" id="PS50949"/>
    </source>
</evidence>
<dbReference type="SUPFAM" id="SSF46785">
    <property type="entry name" value="Winged helix' DNA-binding domain"/>
    <property type="match status" value="1"/>
</dbReference>
<keyword evidence="2" id="KW-0238">DNA-binding</keyword>
<dbReference type="Proteomes" id="UP000059847">
    <property type="component" value="Chromosome"/>
</dbReference>
<dbReference type="OrthoDB" id="7173258at2"/>
<dbReference type="Gene3D" id="1.10.10.10">
    <property type="entry name" value="Winged helix-like DNA-binding domain superfamily/Winged helix DNA-binding domain"/>
    <property type="match status" value="1"/>
</dbReference>
<accession>A0A0M4TTP9</accession>
<evidence type="ECO:0000256" key="2">
    <source>
        <dbReference type="ARBA" id="ARBA00023125"/>
    </source>
</evidence>
<dbReference type="GO" id="GO:0045892">
    <property type="term" value="P:negative regulation of DNA-templated transcription"/>
    <property type="evidence" value="ECO:0007669"/>
    <property type="project" value="TreeGrafter"/>
</dbReference>
<dbReference type="InterPro" id="IPR000524">
    <property type="entry name" value="Tscrpt_reg_HTH_GntR"/>
</dbReference>
<dbReference type="Pfam" id="PF00392">
    <property type="entry name" value="GntR"/>
    <property type="match status" value="1"/>
</dbReference>
<dbReference type="STRING" id="45610.AOC03_00915"/>
<dbReference type="Gene3D" id="3.40.1410.10">
    <property type="entry name" value="Chorismate lyase-like"/>
    <property type="match status" value="1"/>
</dbReference>
<dbReference type="PANTHER" id="PTHR44846">
    <property type="entry name" value="MANNOSYL-D-GLYCERATE TRANSPORT/METABOLISM SYSTEM REPRESSOR MNGR-RELATED"/>
    <property type="match status" value="1"/>
</dbReference>
<evidence type="ECO:0000313" key="6">
    <source>
        <dbReference type="Proteomes" id="UP000059847"/>
    </source>
</evidence>
<dbReference type="EMBL" id="CP012678">
    <property type="protein sequence ID" value="ALF58786.1"/>
    <property type="molecule type" value="Genomic_DNA"/>
</dbReference>
<dbReference type="KEGG" id="pur:AOC03_00915"/>
<dbReference type="GO" id="GO:0003677">
    <property type="term" value="F:DNA binding"/>
    <property type="evidence" value="ECO:0007669"/>
    <property type="project" value="UniProtKB-KW"/>
</dbReference>
<evidence type="ECO:0000256" key="3">
    <source>
        <dbReference type="ARBA" id="ARBA00023163"/>
    </source>
</evidence>
<dbReference type="GO" id="GO:0003700">
    <property type="term" value="F:DNA-binding transcription factor activity"/>
    <property type="evidence" value="ECO:0007669"/>
    <property type="project" value="InterPro"/>
</dbReference>
<dbReference type="InterPro" id="IPR011663">
    <property type="entry name" value="UTRA"/>
</dbReference>
<dbReference type="Pfam" id="PF07702">
    <property type="entry name" value="UTRA"/>
    <property type="match status" value="1"/>
</dbReference>
<dbReference type="InterPro" id="IPR028978">
    <property type="entry name" value="Chorismate_lyase_/UTRA_dom_sf"/>
</dbReference>
<proteinExistence type="predicted"/>
<dbReference type="PROSITE" id="PS50949">
    <property type="entry name" value="HTH_GNTR"/>
    <property type="match status" value="1"/>
</dbReference>
<keyword evidence="6" id="KW-1185">Reference proteome</keyword>
<dbReference type="SMART" id="SM00345">
    <property type="entry name" value="HTH_GNTR"/>
    <property type="match status" value="1"/>
</dbReference>
<dbReference type="SMART" id="SM00866">
    <property type="entry name" value="UTRA"/>
    <property type="match status" value="1"/>
</dbReference>
<dbReference type="InterPro" id="IPR036388">
    <property type="entry name" value="WH-like_DNA-bd_sf"/>
</dbReference>
<sequence>MIETLQKYKVPRYEQVRWQIQKLLTEGRWDKTTPLPTEQELAERYEVSVGTVRKAVEKLVEDGILFKQQGKGTFLKQPNFEHSLSRFFKFRDKDSAYVTPIGVIKKIAEIPALEHINEKLKQDKNATLIYLERVRIINDKIIVSEKIWLPKSRFEPLITLDSNEFGSLLYPFYYKKCGQFVFSATETLFFIKDHADYYLKNSEHEPLVKVCRIAKNLNGEPIEYRESYGLAEHFSYEISIN</sequence>
<feature type="domain" description="HTH gntR-type" evidence="4">
    <location>
        <begin position="10"/>
        <end position="78"/>
    </location>
</feature>
<reference evidence="5 6" key="1">
    <citation type="submission" date="2015-09" db="EMBL/GenBank/DDBJ databases">
        <title>Complete genome of Psychrobacter urativorans R10.10B.</title>
        <authorList>
            <person name="See-Too W.S."/>
            <person name="Chan K.G."/>
        </authorList>
    </citation>
    <scope>NUCLEOTIDE SEQUENCE [LARGE SCALE GENOMIC DNA]</scope>
    <source>
        <strain evidence="5 6">R10.10B</strain>
    </source>
</reference>
<evidence type="ECO:0000256" key="1">
    <source>
        <dbReference type="ARBA" id="ARBA00023015"/>
    </source>
</evidence>
<name>A0A0M4TTP9_9GAMM</name>
<keyword evidence="3" id="KW-0804">Transcription</keyword>
<dbReference type="PANTHER" id="PTHR44846:SF1">
    <property type="entry name" value="MANNOSYL-D-GLYCERATE TRANSPORT_METABOLISM SYSTEM REPRESSOR MNGR-RELATED"/>
    <property type="match status" value="1"/>
</dbReference>
<dbReference type="PRINTS" id="PR00035">
    <property type="entry name" value="HTHGNTR"/>
</dbReference>
<dbReference type="SUPFAM" id="SSF64288">
    <property type="entry name" value="Chorismate lyase-like"/>
    <property type="match status" value="1"/>
</dbReference>
<dbReference type="InterPro" id="IPR036390">
    <property type="entry name" value="WH_DNA-bd_sf"/>
</dbReference>
<dbReference type="InterPro" id="IPR050679">
    <property type="entry name" value="Bact_HTH_transcr_reg"/>
</dbReference>
<gene>
    <name evidence="5" type="ORF">AOC03_00915</name>
</gene>
<evidence type="ECO:0000313" key="5">
    <source>
        <dbReference type="EMBL" id="ALF58786.1"/>
    </source>
</evidence>
<organism evidence="5 6">
    <name type="scientific">Psychrobacter urativorans</name>
    <dbReference type="NCBI Taxonomy" id="45610"/>
    <lineage>
        <taxon>Bacteria</taxon>
        <taxon>Pseudomonadati</taxon>
        <taxon>Pseudomonadota</taxon>
        <taxon>Gammaproteobacteria</taxon>
        <taxon>Moraxellales</taxon>
        <taxon>Moraxellaceae</taxon>
        <taxon>Psychrobacter</taxon>
    </lineage>
</organism>
<dbReference type="CDD" id="cd07377">
    <property type="entry name" value="WHTH_GntR"/>
    <property type="match status" value="1"/>
</dbReference>
<keyword evidence="1" id="KW-0805">Transcription regulation</keyword>
<dbReference type="RefSeq" id="WP_062533182.1">
    <property type="nucleotide sequence ID" value="NZ_CP012678.1"/>
</dbReference>
<dbReference type="AlphaFoldDB" id="A0A0M4TTP9"/>
<protein>
    <submittedName>
        <fullName evidence="5">GntR family transcriptional regulator</fullName>
    </submittedName>
</protein>